<proteinExistence type="predicted"/>
<gene>
    <name evidence="2" type="ORF">GCM10022419_082440</name>
</gene>
<keyword evidence="3" id="KW-1185">Reference proteome</keyword>
<dbReference type="Pfam" id="PF17765">
    <property type="entry name" value="MLTR_LBD"/>
    <property type="match status" value="1"/>
</dbReference>
<evidence type="ECO:0000313" key="2">
    <source>
        <dbReference type="EMBL" id="GAA3587681.1"/>
    </source>
</evidence>
<dbReference type="EMBL" id="BAABDQ010000023">
    <property type="protein sequence ID" value="GAA3587681.1"/>
    <property type="molecule type" value="Genomic_DNA"/>
</dbReference>
<organism evidence="2 3">
    <name type="scientific">Nonomuraea rosea</name>
    <dbReference type="NCBI Taxonomy" id="638574"/>
    <lineage>
        <taxon>Bacteria</taxon>
        <taxon>Bacillati</taxon>
        <taxon>Actinomycetota</taxon>
        <taxon>Actinomycetes</taxon>
        <taxon>Streptosporangiales</taxon>
        <taxon>Streptosporangiaceae</taxon>
        <taxon>Nonomuraea</taxon>
    </lineage>
</organism>
<protein>
    <recommendedName>
        <fullName evidence="1">MmyB-like transcription regulator ligand binding domain-containing protein</fullName>
    </recommendedName>
</protein>
<name>A0ABP6YQH3_9ACTN</name>
<evidence type="ECO:0000313" key="3">
    <source>
        <dbReference type="Proteomes" id="UP001500630"/>
    </source>
</evidence>
<dbReference type="Gene3D" id="3.30.450.180">
    <property type="match status" value="1"/>
</dbReference>
<feature type="domain" description="MmyB-like transcription regulator ligand binding" evidence="1">
    <location>
        <begin position="3"/>
        <end position="61"/>
    </location>
</feature>
<sequence>MMLLAELTDASPEFREWWAEYPIRDFRPATVKIDHPQIGRLDLEMFQLRLVEHRDLLMVPASQDDLQRVTSLLGRP</sequence>
<accession>A0ABP6YQH3</accession>
<comment type="caution">
    <text evidence="2">The sequence shown here is derived from an EMBL/GenBank/DDBJ whole genome shotgun (WGS) entry which is preliminary data.</text>
</comment>
<reference evidence="3" key="1">
    <citation type="journal article" date="2019" name="Int. J. Syst. Evol. Microbiol.">
        <title>The Global Catalogue of Microorganisms (GCM) 10K type strain sequencing project: providing services to taxonomists for standard genome sequencing and annotation.</title>
        <authorList>
            <consortium name="The Broad Institute Genomics Platform"/>
            <consortium name="The Broad Institute Genome Sequencing Center for Infectious Disease"/>
            <person name="Wu L."/>
            <person name="Ma J."/>
        </authorList>
    </citation>
    <scope>NUCLEOTIDE SEQUENCE [LARGE SCALE GENOMIC DNA]</scope>
    <source>
        <strain evidence="3">JCM 17326</strain>
    </source>
</reference>
<evidence type="ECO:0000259" key="1">
    <source>
        <dbReference type="Pfam" id="PF17765"/>
    </source>
</evidence>
<dbReference type="InterPro" id="IPR041413">
    <property type="entry name" value="MLTR_LBD"/>
</dbReference>
<dbReference type="Proteomes" id="UP001500630">
    <property type="component" value="Unassembled WGS sequence"/>
</dbReference>